<comment type="caution">
    <text evidence="1">The sequence shown here is derived from an EMBL/GenBank/DDBJ whole genome shotgun (WGS) entry which is preliminary data.</text>
</comment>
<reference evidence="1 2" key="1">
    <citation type="journal article" date="2016" name="Nat. Commun.">
        <title>Thousands of microbial genomes shed light on interconnected biogeochemical processes in an aquifer system.</title>
        <authorList>
            <person name="Anantharaman K."/>
            <person name="Brown C.T."/>
            <person name="Hug L.A."/>
            <person name="Sharon I."/>
            <person name="Castelle C.J."/>
            <person name="Probst A.J."/>
            <person name="Thomas B.C."/>
            <person name="Singh A."/>
            <person name="Wilkins M.J."/>
            <person name="Karaoz U."/>
            <person name="Brodie E.L."/>
            <person name="Williams K.H."/>
            <person name="Hubbard S.S."/>
            <person name="Banfield J.F."/>
        </authorList>
    </citation>
    <scope>NUCLEOTIDE SEQUENCE [LARGE SCALE GENOMIC DNA]</scope>
</reference>
<dbReference type="AlphaFoldDB" id="A0A1F7X7U5"/>
<dbReference type="Proteomes" id="UP000177053">
    <property type="component" value="Unassembled WGS sequence"/>
</dbReference>
<evidence type="ECO:0000313" key="2">
    <source>
        <dbReference type="Proteomes" id="UP000177053"/>
    </source>
</evidence>
<proteinExistence type="predicted"/>
<name>A0A1F7X7U5_9BACT</name>
<accession>A0A1F7X7U5</accession>
<organism evidence="1 2">
    <name type="scientific">Candidatus Woesebacteria bacterium RBG_16_34_12</name>
    <dbReference type="NCBI Taxonomy" id="1802480"/>
    <lineage>
        <taxon>Bacteria</taxon>
        <taxon>Candidatus Woeseibacteriota</taxon>
    </lineage>
</organism>
<dbReference type="EMBL" id="MGFS01000028">
    <property type="protein sequence ID" value="OGM10809.1"/>
    <property type="molecule type" value="Genomic_DNA"/>
</dbReference>
<gene>
    <name evidence="1" type="ORF">A2Z22_02900</name>
</gene>
<sequence length="225" mass="25583">MVNIPYLNTPDKPLFSTTQERIPIADIVQDIIIFRDGSASLVLESTSLNFGLLSTREQQAVIASYSGLLNSFNFPVQIAVRTQRKDISSYLAFLKKAQKKLLNKQLFNIMLDYENFIVEAVKKKNVLSKRFFVVIPFTTYELGVTKSLASIFSRKQTLPYPKSYVTKKAKIALYPKRDHLMRQAGRMGLELKQLLTPELVDLSYHALNPEPPLTKEETTIGKPII</sequence>
<protein>
    <submittedName>
        <fullName evidence="1">Uncharacterized protein</fullName>
    </submittedName>
</protein>
<evidence type="ECO:0000313" key="1">
    <source>
        <dbReference type="EMBL" id="OGM10809.1"/>
    </source>
</evidence>